<feature type="transmembrane region" description="Helical" evidence="7">
    <location>
        <begin position="334"/>
        <end position="353"/>
    </location>
</feature>
<dbReference type="PROSITE" id="PS50267">
    <property type="entry name" value="NA_NEUROTRAN_SYMP_3"/>
    <property type="match status" value="1"/>
</dbReference>
<name>A0A974WIR5_9BACT</name>
<feature type="transmembrane region" description="Helical" evidence="7">
    <location>
        <begin position="386"/>
        <end position="403"/>
    </location>
</feature>
<keyword evidence="4 7" id="KW-1133">Transmembrane helix</keyword>
<evidence type="ECO:0000256" key="3">
    <source>
        <dbReference type="ARBA" id="ARBA00022692"/>
    </source>
</evidence>
<evidence type="ECO:0000256" key="7">
    <source>
        <dbReference type="SAM" id="Phobius"/>
    </source>
</evidence>
<dbReference type="GO" id="GO:0015293">
    <property type="term" value="F:symporter activity"/>
    <property type="evidence" value="ECO:0007669"/>
    <property type="project" value="UniProtKB-KW"/>
</dbReference>
<dbReference type="EMBL" id="CP070608">
    <property type="protein sequence ID" value="QSE99298.1"/>
    <property type="molecule type" value="Genomic_DNA"/>
</dbReference>
<feature type="transmembrane region" description="Helical" evidence="7">
    <location>
        <begin position="239"/>
        <end position="266"/>
    </location>
</feature>
<evidence type="ECO:0000313" key="8">
    <source>
        <dbReference type="EMBL" id="QSE99298.1"/>
    </source>
</evidence>
<keyword evidence="2 6" id="KW-0813">Transport</keyword>
<dbReference type="PANTHER" id="PTHR42948">
    <property type="entry name" value="TRANSPORTER"/>
    <property type="match status" value="1"/>
</dbReference>
<sequence>MLMRSSFSNNLGFIAAAAGSAVGLGNIWKFPFEVGESGGAAFLLIYLVFCFILCFPMLVIEIAMGRKSQQSAVGTFRVLGSKKSSLIGLLAIIACVLILSFYNVVAGWALGYFIEMVQGNFSIGSTFPDYIKSIETVGSFSLVFMLITAFIVNRGVSKGIETFSKWLMPILILIIVSLAIYAITLPGSAQGIDFYLIPDFSKINLHTIYNALGHAFFSLSLGMGILITYGSYLNKKENLLGIAAAITLTDVGVAFLSGLMLFPLVFSQGLETSGGAGLVFMTLPGVFEQLGQAGIFVGSLFFLLLSFAALTSTVSLFEVPVSFLIDEFKMKRRYVVWLCAFVILLIGIPSMLANGYSDSFTQFIFYPKSTEAVDFMTFISDLSSNTLLPLGGIFTCLFAAHIWRKEKLSSELLSKDKMLYERIIIRYISIAIKVICPVILGCILILGILDKYFGMMIL</sequence>
<feature type="transmembrane region" description="Helical" evidence="7">
    <location>
        <begin position="134"/>
        <end position="154"/>
    </location>
</feature>
<gene>
    <name evidence="8" type="ORF">JR347_01790</name>
</gene>
<evidence type="ECO:0000313" key="9">
    <source>
        <dbReference type="Proteomes" id="UP000662783"/>
    </source>
</evidence>
<dbReference type="InterPro" id="IPR037272">
    <property type="entry name" value="SNS_sf"/>
</dbReference>
<keyword evidence="5 7" id="KW-0472">Membrane</keyword>
<evidence type="ECO:0000256" key="4">
    <source>
        <dbReference type="ARBA" id="ARBA00022989"/>
    </source>
</evidence>
<dbReference type="InterPro" id="IPR047218">
    <property type="entry name" value="YocR/YhdH-like"/>
</dbReference>
<comment type="subcellular location">
    <subcellularLocation>
        <location evidence="1">Membrane</location>
        <topology evidence="1">Multi-pass membrane protein</topology>
    </subcellularLocation>
</comment>
<dbReference type="KEGG" id="fuv:JR347_01790"/>
<dbReference type="Proteomes" id="UP000662783">
    <property type="component" value="Chromosome"/>
</dbReference>
<keyword evidence="6" id="KW-0769">Symport</keyword>
<evidence type="ECO:0000256" key="2">
    <source>
        <dbReference type="ARBA" id="ARBA00022448"/>
    </source>
</evidence>
<dbReference type="PANTHER" id="PTHR42948:SF1">
    <property type="entry name" value="TRANSPORTER"/>
    <property type="match status" value="1"/>
</dbReference>
<dbReference type="PRINTS" id="PR00176">
    <property type="entry name" value="NANEUSMPORT"/>
</dbReference>
<dbReference type="InterPro" id="IPR000175">
    <property type="entry name" value="Na/ntran_symport"/>
</dbReference>
<evidence type="ECO:0000256" key="5">
    <source>
        <dbReference type="ARBA" id="ARBA00023136"/>
    </source>
</evidence>
<accession>A0A974WIR5</accession>
<evidence type="ECO:0000256" key="1">
    <source>
        <dbReference type="ARBA" id="ARBA00004141"/>
    </source>
</evidence>
<dbReference type="SUPFAM" id="SSF161070">
    <property type="entry name" value="SNF-like"/>
    <property type="match status" value="1"/>
</dbReference>
<evidence type="ECO:0000256" key="6">
    <source>
        <dbReference type="RuleBase" id="RU003732"/>
    </source>
</evidence>
<feature type="transmembrane region" description="Helical" evidence="7">
    <location>
        <begin position="39"/>
        <end position="65"/>
    </location>
</feature>
<dbReference type="Pfam" id="PF00209">
    <property type="entry name" value="SNF"/>
    <property type="match status" value="2"/>
</dbReference>
<organism evidence="8 9">
    <name type="scientific">Fulvivirga lutea</name>
    <dbReference type="NCBI Taxonomy" id="2810512"/>
    <lineage>
        <taxon>Bacteria</taxon>
        <taxon>Pseudomonadati</taxon>
        <taxon>Bacteroidota</taxon>
        <taxon>Cytophagia</taxon>
        <taxon>Cytophagales</taxon>
        <taxon>Fulvivirgaceae</taxon>
        <taxon>Fulvivirga</taxon>
    </lineage>
</organism>
<feature type="transmembrane region" description="Helical" evidence="7">
    <location>
        <begin position="424"/>
        <end position="449"/>
    </location>
</feature>
<feature type="transmembrane region" description="Helical" evidence="7">
    <location>
        <begin position="293"/>
        <end position="314"/>
    </location>
</feature>
<dbReference type="PROSITE" id="PS00610">
    <property type="entry name" value="NA_NEUROTRAN_SYMP_1"/>
    <property type="match status" value="1"/>
</dbReference>
<dbReference type="AlphaFoldDB" id="A0A974WIR5"/>
<dbReference type="GO" id="GO:0016020">
    <property type="term" value="C:membrane"/>
    <property type="evidence" value="ECO:0007669"/>
    <property type="project" value="UniProtKB-SubCell"/>
</dbReference>
<feature type="transmembrane region" description="Helical" evidence="7">
    <location>
        <begin position="86"/>
        <end position="114"/>
    </location>
</feature>
<keyword evidence="3 6" id="KW-0812">Transmembrane</keyword>
<comment type="similarity">
    <text evidence="6">Belongs to the sodium:neurotransmitter symporter (SNF) (TC 2.A.22) family.</text>
</comment>
<keyword evidence="9" id="KW-1185">Reference proteome</keyword>
<feature type="transmembrane region" description="Helical" evidence="7">
    <location>
        <begin position="166"/>
        <end position="187"/>
    </location>
</feature>
<proteinExistence type="inferred from homology"/>
<reference evidence="8" key="1">
    <citation type="submission" date="2021-02" db="EMBL/GenBank/DDBJ databases">
        <title>Fulvivirga sp. S481 isolated from sea water.</title>
        <authorList>
            <person name="Bae S.S."/>
            <person name="Baek K."/>
        </authorList>
    </citation>
    <scope>NUCLEOTIDE SEQUENCE</scope>
    <source>
        <strain evidence="8">S481</strain>
    </source>
</reference>
<dbReference type="CDD" id="cd10336">
    <property type="entry name" value="SLC6sbd_Tyt1-Like"/>
    <property type="match status" value="1"/>
</dbReference>
<dbReference type="NCBIfam" id="NF037979">
    <property type="entry name" value="Na_transp"/>
    <property type="match status" value="1"/>
</dbReference>
<protein>
    <recommendedName>
        <fullName evidence="6">Transporter</fullName>
    </recommendedName>
</protein>
<feature type="transmembrane region" description="Helical" evidence="7">
    <location>
        <begin position="207"/>
        <end position="227"/>
    </location>
</feature>